<gene>
    <name evidence="4" type="ordered locus">FFONT_0495</name>
</gene>
<dbReference type="GO" id="GO:1990904">
    <property type="term" value="C:ribonucleoprotein complex"/>
    <property type="evidence" value="ECO:0007669"/>
    <property type="project" value="UniProtKB-KW"/>
</dbReference>
<comment type="similarity">
    <text evidence="1">Belongs to the eukaryotic ribosomal protein eL34 family.</text>
</comment>
<keyword evidence="5" id="KW-1185">Reference proteome</keyword>
<dbReference type="GO" id="GO:0006412">
    <property type="term" value="P:translation"/>
    <property type="evidence" value="ECO:0007669"/>
    <property type="project" value="InterPro"/>
</dbReference>
<dbReference type="KEGG" id="ffo:FFONT_0495"/>
<evidence type="ECO:0000256" key="1">
    <source>
        <dbReference type="ARBA" id="ARBA00009875"/>
    </source>
</evidence>
<evidence type="ECO:0000256" key="3">
    <source>
        <dbReference type="ARBA" id="ARBA00023274"/>
    </source>
</evidence>
<proteinExistence type="inferred from homology"/>
<dbReference type="HOGENOM" id="CLU_3002986_0_0_2"/>
<reference evidence="4 5" key="2">
    <citation type="journal article" date="2014" name="Extremophiles">
        <title>Analysis of the complete genome of Fervidococcus fontis confirms the distinct phylogenetic position of the order Fervidicoccales and suggests its environmental function.</title>
        <authorList>
            <person name="Lebedinsky A.V."/>
            <person name="Mardanov A.V."/>
            <person name="Kublanov I.V."/>
            <person name="Gumerov V.M."/>
            <person name="Beletsky A.V."/>
            <person name="Perevalova A.A."/>
            <person name="Bidzhieva S.Kh."/>
            <person name="Bonch-Osmolovskaya E.A."/>
            <person name="Skryabin K.G."/>
            <person name="Ravin N.V."/>
        </authorList>
    </citation>
    <scope>NUCLEOTIDE SEQUENCE [LARGE SCALE GENOMIC DNA]</scope>
    <source>
        <strain evidence="5">DSM 19380 / VKM B-2539 / Kam940</strain>
    </source>
</reference>
<dbReference type="GO" id="GO:0005840">
    <property type="term" value="C:ribosome"/>
    <property type="evidence" value="ECO:0007669"/>
    <property type="project" value="UniProtKB-KW"/>
</dbReference>
<dbReference type="InParanoid" id="I0A0H8"/>
<dbReference type="FunCoup" id="I0A0H8">
    <property type="interactions" value="63"/>
</dbReference>
<evidence type="ECO:0000313" key="4">
    <source>
        <dbReference type="EMBL" id="AFH42485.1"/>
    </source>
</evidence>
<dbReference type="Pfam" id="PF01199">
    <property type="entry name" value="Ribosomal_L34e"/>
    <property type="match status" value="1"/>
</dbReference>
<dbReference type="Gene3D" id="6.20.340.10">
    <property type="match status" value="1"/>
</dbReference>
<keyword evidence="2" id="KW-0689">Ribosomal protein</keyword>
<keyword evidence="3" id="KW-0687">Ribonucleoprotein</keyword>
<organism evidence="4 5">
    <name type="scientific">Fervidicoccus fontis (strain DSM 19380 / JCM 18336 / VKM B-2539 / Kam940)</name>
    <dbReference type="NCBI Taxonomy" id="1163730"/>
    <lineage>
        <taxon>Archaea</taxon>
        <taxon>Thermoproteota</taxon>
        <taxon>Thermoprotei</taxon>
        <taxon>Fervidicoccales</taxon>
        <taxon>Fervidicoccaceae</taxon>
        <taxon>Fervidicoccus</taxon>
    </lineage>
</organism>
<dbReference type="STRING" id="1163730.FFONT_0495"/>
<name>I0A0H8_FERFK</name>
<dbReference type="InterPro" id="IPR008195">
    <property type="entry name" value="Ribosomal_eL34"/>
</dbReference>
<reference evidence="5" key="1">
    <citation type="submission" date="2012-03" db="EMBL/GenBank/DDBJ databases">
        <title>Fervidicoccus fontis complete genome analysis confirms its distinct phylogenetic position and predicts its environmental function.</title>
        <authorList>
            <person name="Lebedinsky A.V."/>
            <person name="Mardanov A.V."/>
            <person name="Gumerov V.M."/>
            <person name="Beletsky A.V."/>
            <person name="Kublanov I.V."/>
            <person name="Perevalova A.A."/>
            <person name="Bonch-Osmolovskaya E.A."/>
            <person name="Ravin N.V."/>
            <person name="Skryabin K.G."/>
        </authorList>
    </citation>
    <scope>NUCLEOTIDE SEQUENCE [LARGE SCALE GENOMIC DNA]</scope>
    <source>
        <strain evidence="5">DSM 19380 / VKM B-2539 / Kam940</strain>
    </source>
</reference>
<evidence type="ECO:0000256" key="2">
    <source>
        <dbReference type="ARBA" id="ARBA00022980"/>
    </source>
</evidence>
<dbReference type="GO" id="GO:0003735">
    <property type="term" value="F:structural constituent of ribosome"/>
    <property type="evidence" value="ECO:0007669"/>
    <property type="project" value="InterPro"/>
</dbReference>
<evidence type="ECO:0000313" key="5">
    <source>
        <dbReference type="Proteomes" id="UP000007391"/>
    </source>
</evidence>
<dbReference type="AlphaFoldDB" id="I0A0H8"/>
<dbReference type="InterPro" id="IPR038562">
    <property type="entry name" value="Ribosomal_eL34_C_sf"/>
</dbReference>
<evidence type="ECO:0008006" key="6">
    <source>
        <dbReference type="Google" id="ProtNLM"/>
    </source>
</evidence>
<dbReference type="eggNOG" id="arCOG04168">
    <property type="taxonomic scope" value="Archaea"/>
</dbReference>
<protein>
    <recommendedName>
        <fullName evidence="6">50S ribosomal protein L34e</fullName>
    </recommendedName>
</protein>
<accession>I0A0H8</accession>
<dbReference type="EMBL" id="CP003423">
    <property type="protein sequence ID" value="AFH42485.1"/>
    <property type="molecule type" value="Genomic_DNA"/>
</dbReference>
<sequence length="56" mass="6150">MYCGRPLGGTPNGSYVEIKRLSKTKKRPNRIFGGVVCPECLAKIIKNEARKLVATS</sequence>
<dbReference type="Proteomes" id="UP000007391">
    <property type="component" value="Chromosome"/>
</dbReference>